<protein>
    <recommendedName>
        <fullName evidence="2 8">Thymidine kinase</fullName>
        <ecNumber evidence="2 8">2.7.1.21</ecNumber>
    </recommendedName>
</protein>
<keyword evidence="8" id="KW-0963">Cytoplasm</keyword>
<keyword evidence="7 8" id="KW-0067">ATP-binding</keyword>
<dbReference type="GO" id="GO:0008270">
    <property type="term" value="F:zinc ion binding"/>
    <property type="evidence" value="ECO:0007669"/>
    <property type="project" value="UniProtKB-UniRule"/>
</dbReference>
<proteinExistence type="inferred from homology"/>
<dbReference type="OrthoDB" id="9781579at2"/>
<comment type="catalytic activity">
    <reaction evidence="8 11">
        <text>thymidine + ATP = dTMP + ADP + H(+)</text>
        <dbReference type="Rhea" id="RHEA:19129"/>
        <dbReference type="ChEBI" id="CHEBI:15378"/>
        <dbReference type="ChEBI" id="CHEBI:17748"/>
        <dbReference type="ChEBI" id="CHEBI:30616"/>
        <dbReference type="ChEBI" id="CHEBI:63528"/>
        <dbReference type="ChEBI" id="CHEBI:456216"/>
        <dbReference type="EC" id="2.7.1.21"/>
    </reaction>
</comment>
<feature type="binding site" evidence="10">
    <location>
        <position position="185"/>
    </location>
    <ligand>
        <name>substrate</name>
    </ligand>
</feature>
<evidence type="ECO:0000256" key="1">
    <source>
        <dbReference type="ARBA" id="ARBA00007587"/>
    </source>
</evidence>
<evidence type="ECO:0000313" key="13">
    <source>
        <dbReference type="EMBL" id="SFV20313.1"/>
    </source>
</evidence>
<dbReference type="InterPro" id="IPR027417">
    <property type="entry name" value="P-loop_NTPase"/>
</dbReference>
<dbReference type="InterPro" id="IPR001267">
    <property type="entry name" value="Thymidine_kinase"/>
</dbReference>
<dbReference type="PANTHER" id="PTHR11441:SF0">
    <property type="entry name" value="THYMIDINE KINASE, CYTOSOLIC"/>
    <property type="match status" value="1"/>
</dbReference>
<keyword evidence="14" id="KW-1185">Reference proteome</keyword>
<dbReference type="GO" id="GO:0071897">
    <property type="term" value="P:DNA biosynthetic process"/>
    <property type="evidence" value="ECO:0007669"/>
    <property type="project" value="UniProtKB-KW"/>
</dbReference>
<comment type="similarity">
    <text evidence="1 8 12">Belongs to the thymidine kinase family.</text>
</comment>
<dbReference type="PANTHER" id="PTHR11441">
    <property type="entry name" value="THYMIDINE KINASE"/>
    <property type="match status" value="1"/>
</dbReference>
<dbReference type="Pfam" id="PF00265">
    <property type="entry name" value="TK"/>
    <property type="match status" value="1"/>
</dbReference>
<dbReference type="GO" id="GO:0005829">
    <property type="term" value="C:cytosol"/>
    <property type="evidence" value="ECO:0007669"/>
    <property type="project" value="TreeGrafter"/>
</dbReference>
<feature type="binding site" evidence="8">
    <location>
        <begin position="14"/>
        <end position="21"/>
    </location>
    <ligand>
        <name>ATP</name>
        <dbReference type="ChEBI" id="CHEBI:30616"/>
    </ligand>
</feature>
<evidence type="ECO:0000256" key="4">
    <source>
        <dbReference type="ARBA" id="ARBA00022679"/>
    </source>
</evidence>
<dbReference type="RefSeq" id="WP_091693228.1">
    <property type="nucleotide sequence ID" value="NZ_FPCG01000001.1"/>
</dbReference>
<keyword evidence="8" id="KW-0862">Zinc</keyword>
<feature type="binding site" evidence="8">
    <location>
        <position position="145"/>
    </location>
    <ligand>
        <name>Zn(2+)</name>
        <dbReference type="ChEBI" id="CHEBI:29105"/>
    </ligand>
</feature>
<evidence type="ECO:0000256" key="12">
    <source>
        <dbReference type="RuleBase" id="RU004165"/>
    </source>
</evidence>
<evidence type="ECO:0000256" key="9">
    <source>
        <dbReference type="PIRSR" id="PIRSR035805-1"/>
    </source>
</evidence>
<evidence type="ECO:0000256" key="10">
    <source>
        <dbReference type="PIRSR" id="PIRSR035805-2"/>
    </source>
</evidence>
<keyword evidence="6 8" id="KW-0418">Kinase</keyword>
<comment type="subcellular location">
    <subcellularLocation>
        <location evidence="8">Cytoplasm</location>
    </subcellularLocation>
</comment>
<evidence type="ECO:0000256" key="3">
    <source>
        <dbReference type="ARBA" id="ARBA00022634"/>
    </source>
</evidence>
<dbReference type="Proteomes" id="UP000198881">
    <property type="component" value="Unassembled WGS sequence"/>
</dbReference>
<dbReference type="EC" id="2.7.1.21" evidence="2 8"/>
<comment type="subunit">
    <text evidence="8">Homotetramer.</text>
</comment>
<keyword evidence="4 8" id="KW-0808">Transferase</keyword>
<evidence type="ECO:0000256" key="7">
    <source>
        <dbReference type="ARBA" id="ARBA00022840"/>
    </source>
</evidence>
<dbReference type="GO" id="GO:0004797">
    <property type="term" value="F:thymidine kinase activity"/>
    <property type="evidence" value="ECO:0007669"/>
    <property type="project" value="UniProtKB-UniRule"/>
</dbReference>
<feature type="binding site" evidence="8">
    <location>
        <position position="189"/>
    </location>
    <ligand>
        <name>Zn(2+)</name>
        <dbReference type="ChEBI" id="CHEBI:29105"/>
    </ligand>
</feature>
<dbReference type="PIRSF" id="PIRSF035805">
    <property type="entry name" value="TK_cell"/>
    <property type="match status" value="1"/>
</dbReference>
<dbReference type="EMBL" id="FPCG01000001">
    <property type="protein sequence ID" value="SFV20313.1"/>
    <property type="molecule type" value="Genomic_DNA"/>
</dbReference>
<feature type="binding site" evidence="8">
    <location>
        <begin position="88"/>
        <end position="91"/>
    </location>
    <ligand>
        <name>ATP</name>
        <dbReference type="ChEBI" id="CHEBI:30616"/>
    </ligand>
</feature>
<evidence type="ECO:0000256" key="6">
    <source>
        <dbReference type="ARBA" id="ARBA00022777"/>
    </source>
</evidence>
<name>A0A1I7MEE7_9MICC</name>
<evidence type="ECO:0000256" key="11">
    <source>
        <dbReference type="RuleBase" id="RU000544"/>
    </source>
</evidence>
<keyword evidence="8" id="KW-0479">Metal-binding</keyword>
<dbReference type="GO" id="GO:0005524">
    <property type="term" value="F:ATP binding"/>
    <property type="evidence" value="ECO:0007669"/>
    <property type="project" value="UniProtKB-UniRule"/>
</dbReference>
<keyword evidence="3 8" id="KW-0237">DNA synthesis</keyword>
<dbReference type="SUPFAM" id="SSF57716">
    <property type="entry name" value="Glucocorticoid receptor-like (DNA-binding domain)"/>
    <property type="match status" value="1"/>
</dbReference>
<dbReference type="GO" id="GO:0046104">
    <property type="term" value="P:thymidine metabolic process"/>
    <property type="evidence" value="ECO:0007669"/>
    <property type="project" value="TreeGrafter"/>
</dbReference>
<evidence type="ECO:0000313" key="14">
    <source>
        <dbReference type="Proteomes" id="UP000198881"/>
    </source>
</evidence>
<evidence type="ECO:0000256" key="5">
    <source>
        <dbReference type="ARBA" id="ARBA00022741"/>
    </source>
</evidence>
<dbReference type="AlphaFoldDB" id="A0A1I7MEE7"/>
<dbReference type="Gene3D" id="3.40.50.300">
    <property type="entry name" value="P-loop containing nucleotide triphosphate hydrolases"/>
    <property type="match status" value="1"/>
</dbReference>
<reference evidence="13 14" key="1">
    <citation type="submission" date="2016-10" db="EMBL/GenBank/DDBJ databases">
        <authorList>
            <person name="de Groot N.N."/>
        </authorList>
    </citation>
    <scope>NUCLEOTIDE SEQUENCE [LARGE SCALE GENOMIC DNA]</scope>
    <source>
        <strain evidence="13 14">CGMCC 1.7054</strain>
    </source>
</reference>
<evidence type="ECO:0000256" key="8">
    <source>
        <dbReference type="HAMAP-Rule" id="MF_00124"/>
    </source>
</evidence>
<dbReference type="STRING" id="574650.SAMN04487966_101302"/>
<dbReference type="SUPFAM" id="SSF52540">
    <property type="entry name" value="P-loop containing nucleoside triphosphate hydrolases"/>
    <property type="match status" value="1"/>
</dbReference>
<gene>
    <name evidence="8" type="primary">tdk</name>
    <name evidence="13" type="ORF">SAMN04487966_101302</name>
</gene>
<feature type="binding site" evidence="8">
    <location>
        <position position="148"/>
    </location>
    <ligand>
        <name>Zn(2+)</name>
        <dbReference type="ChEBI" id="CHEBI:29105"/>
    </ligand>
</feature>
<dbReference type="HAMAP" id="MF_00124">
    <property type="entry name" value="Thymidine_kinase"/>
    <property type="match status" value="1"/>
</dbReference>
<evidence type="ECO:0000256" key="2">
    <source>
        <dbReference type="ARBA" id="ARBA00012118"/>
    </source>
</evidence>
<sequence>MSTERAGSLQVITGPMFSGKSEELMRRVHRSQLAGRRVLVITHALDDRRGVEQVSTHTGRSIPATTATDSQQILALASGQDLDLLAIDEAQFFGPDLISTVLTLAGEGAVVVVSGLCVTFDAQPYPPLPELMALAEQVTKLTAVCAVCGADAVYHQRIQAASASQPGATDPTVARAEHIGGTESYQARCRRHLE</sequence>
<dbReference type="Gene3D" id="3.30.60.20">
    <property type="match status" value="1"/>
</dbReference>
<accession>A0A1I7MEE7</accession>
<feature type="binding site" evidence="8">
    <location>
        <position position="192"/>
    </location>
    <ligand>
        <name>Zn(2+)</name>
        <dbReference type="ChEBI" id="CHEBI:29105"/>
    </ligand>
</feature>
<organism evidence="13 14">
    <name type="scientific">Micrococcus terreus</name>
    <dbReference type="NCBI Taxonomy" id="574650"/>
    <lineage>
        <taxon>Bacteria</taxon>
        <taxon>Bacillati</taxon>
        <taxon>Actinomycetota</taxon>
        <taxon>Actinomycetes</taxon>
        <taxon>Micrococcales</taxon>
        <taxon>Micrococcaceae</taxon>
        <taxon>Micrococcus</taxon>
    </lineage>
</organism>
<dbReference type="NCBIfam" id="NF003296">
    <property type="entry name" value="PRK04296.1-1"/>
    <property type="match status" value="1"/>
</dbReference>
<keyword evidence="5 8" id="KW-0547">Nucleotide-binding</keyword>
<feature type="active site" description="Proton acceptor" evidence="8 9">
    <location>
        <position position="89"/>
    </location>
</feature>